<dbReference type="InterPro" id="IPR044946">
    <property type="entry name" value="Restrct_endonuc_typeI_TRD_sf"/>
</dbReference>
<keyword evidence="6" id="KW-1185">Reference proteome</keyword>
<evidence type="ECO:0000256" key="2">
    <source>
        <dbReference type="ARBA" id="ARBA00022747"/>
    </source>
</evidence>
<keyword evidence="3" id="KW-0238">DNA-binding</keyword>
<feature type="domain" description="Type I restriction modification DNA specificity" evidence="4">
    <location>
        <begin position="64"/>
        <end position="186"/>
    </location>
</feature>
<dbReference type="Pfam" id="PF01420">
    <property type="entry name" value="Methylase_S"/>
    <property type="match status" value="1"/>
</dbReference>
<comment type="similarity">
    <text evidence="1">Belongs to the type-I restriction system S methylase family.</text>
</comment>
<keyword evidence="5" id="KW-0540">Nuclease</keyword>
<comment type="caution">
    <text evidence="5">The sequence shown here is derived from an EMBL/GenBank/DDBJ whole genome shotgun (WGS) entry which is preliminary data.</text>
</comment>
<dbReference type="GO" id="GO:0016787">
    <property type="term" value="F:hydrolase activity"/>
    <property type="evidence" value="ECO:0007669"/>
    <property type="project" value="UniProtKB-KW"/>
</dbReference>
<keyword evidence="2" id="KW-0680">Restriction system</keyword>
<dbReference type="RefSeq" id="WP_135478239.1">
    <property type="nucleotide sequence ID" value="NZ_SIJK02000017.1"/>
</dbReference>
<proteinExistence type="inferred from homology"/>
<evidence type="ECO:0000256" key="3">
    <source>
        <dbReference type="ARBA" id="ARBA00023125"/>
    </source>
</evidence>
<dbReference type="PANTHER" id="PTHR30408:SF13">
    <property type="entry name" value="TYPE I RESTRICTION ENZYME HINDI SPECIFICITY SUBUNIT"/>
    <property type="match status" value="1"/>
</dbReference>
<evidence type="ECO:0000313" key="6">
    <source>
        <dbReference type="Proteomes" id="UP001193081"/>
    </source>
</evidence>
<organism evidence="5 6">
    <name type="scientific">Candidatus Chloroploca mongolica</name>
    <dbReference type="NCBI Taxonomy" id="2528176"/>
    <lineage>
        <taxon>Bacteria</taxon>
        <taxon>Bacillati</taxon>
        <taxon>Chloroflexota</taxon>
        <taxon>Chloroflexia</taxon>
        <taxon>Chloroflexales</taxon>
        <taxon>Chloroflexineae</taxon>
        <taxon>Oscillochloridaceae</taxon>
        <taxon>Candidatus Chloroploca</taxon>
    </lineage>
</organism>
<dbReference type="EC" id="3.1.21.-" evidence="5"/>
<dbReference type="PANTHER" id="PTHR30408">
    <property type="entry name" value="TYPE-1 RESTRICTION ENZYME ECOKI SPECIFICITY PROTEIN"/>
    <property type="match status" value="1"/>
</dbReference>
<dbReference type="Gene3D" id="3.90.220.20">
    <property type="entry name" value="DNA methylase specificity domains"/>
    <property type="match status" value="2"/>
</dbReference>
<name>A0ABS4D9X9_9CHLR</name>
<accession>A0ABS4D9X9</accession>
<keyword evidence="5" id="KW-0255">Endonuclease</keyword>
<evidence type="ECO:0000259" key="4">
    <source>
        <dbReference type="Pfam" id="PF01420"/>
    </source>
</evidence>
<dbReference type="InterPro" id="IPR052021">
    <property type="entry name" value="Type-I_RS_S_subunit"/>
</dbReference>
<evidence type="ECO:0000313" key="5">
    <source>
        <dbReference type="EMBL" id="MBP1466237.1"/>
    </source>
</evidence>
<dbReference type="GO" id="GO:0004519">
    <property type="term" value="F:endonuclease activity"/>
    <property type="evidence" value="ECO:0007669"/>
    <property type="project" value="UniProtKB-KW"/>
</dbReference>
<evidence type="ECO:0000256" key="1">
    <source>
        <dbReference type="ARBA" id="ARBA00010923"/>
    </source>
</evidence>
<keyword evidence="5" id="KW-0378">Hydrolase</keyword>
<sequence length="429" mass="48102">MSTNGDLWKTVPIKTLYRGLYDGPHATPKLSDEGPIFLGIPNVREDGGLDLAKVRHIAEEDFPKWTKRILPQPGDIVFSYEATLHRYAIIPEGFRGCLGRRMALIRPNPGEVESRYLFYYFLSDRWHSTVARHILIGATVDRIPLTHFPQFEVTIPPPPIQRKIAAILSAYDDLIENNQRRIAILEEMAHNLYREWFVELRFPGHEHVRVVDGVPEGWEVTTLGGISDHVGGVIQTGPFGSQLHQSDYKSEGVPVVMPKNLVDGRISADGIARVGVEDAARLSRHRLRPGDIVYGRRGDIGRRALVTYREEGWLCGTGSLLLRLGQTVIDPVLLYLYLGKSEVATWISNKAIGATMPNLNTGILKSIVTVIPPRELQFQATMLLNPIFELIQTLNTKNINLRRTRDLLLPRLINGELDVAELAIAGVVE</sequence>
<dbReference type="EMBL" id="SIJK02000017">
    <property type="protein sequence ID" value="MBP1466237.1"/>
    <property type="molecule type" value="Genomic_DNA"/>
</dbReference>
<gene>
    <name evidence="5" type="ORF">EYB53_011020</name>
</gene>
<dbReference type="Proteomes" id="UP001193081">
    <property type="component" value="Unassembled WGS sequence"/>
</dbReference>
<dbReference type="InterPro" id="IPR000055">
    <property type="entry name" value="Restrct_endonuc_typeI_TRD"/>
</dbReference>
<reference evidence="5 6" key="1">
    <citation type="submission" date="2021-03" db="EMBL/GenBank/DDBJ databases">
        <authorList>
            <person name="Grouzdev D.S."/>
        </authorList>
    </citation>
    <scope>NUCLEOTIDE SEQUENCE [LARGE SCALE GENOMIC DNA]</scope>
    <source>
        <strain evidence="5 6">M50-1</strain>
    </source>
</reference>
<dbReference type="CDD" id="cd17246">
    <property type="entry name" value="RMtype1_S_SonII-TRD2-CR2_like"/>
    <property type="match status" value="1"/>
</dbReference>
<dbReference type="SUPFAM" id="SSF116734">
    <property type="entry name" value="DNA methylase specificity domain"/>
    <property type="match status" value="2"/>
</dbReference>
<protein>
    <submittedName>
        <fullName evidence="5">Restriction endonuclease subunit S</fullName>
        <ecNumber evidence="5">3.1.21.-</ecNumber>
    </submittedName>
</protein>